<proteinExistence type="predicted"/>
<reference evidence="1" key="1">
    <citation type="submission" date="2020-11" db="EMBL/GenBank/DDBJ databases">
        <authorList>
            <person name="Tran Van P."/>
        </authorList>
    </citation>
    <scope>NUCLEOTIDE SEQUENCE</scope>
</reference>
<keyword evidence="2" id="KW-1185">Reference proteome</keyword>
<name>A0A7R9QVR0_9ACAR</name>
<feature type="non-terminal residue" evidence="1">
    <location>
        <position position="1"/>
    </location>
</feature>
<gene>
    <name evidence="1" type="ORF">ONB1V03_LOCUS16798</name>
</gene>
<dbReference type="EMBL" id="OC934447">
    <property type="protein sequence ID" value="CAD7660228.1"/>
    <property type="molecule type" value="Genomic_DNA"/>
</dbReference>
<dbReference type="Proteomes" id="UP000728032">
    <property type="component" value="Unassembled WGS sequence"/>
</dbReference>
<dbReference type="AlphaFoldDB" id="A0A7R9QVR0"/>
<sequence length="80" mass="8739">MGPSRLSILQLIPTLEYTLSMSTPDVWVFWVRHSSGTVKKDSISSTVSSGSISTAPDVWVFCVWDSSHHLNKASISSVSL</sequence>
<accession>A0A7R9QVR0</accession>
<organism evidence="1">
    <name type="scientific">Oppiella nova</name>
    <dbReference type="NCBI Taxonomy" id="334625"/>
    <lineage>
        <taxon>Eukaryota</taxon>
        <taxon>Metazoa</taxon>
        <taxon>Ecdysozoa</taxon>
        <taxon>Arthropoda</taxon>
        <taxon>Chelicerata</taxon>
        <taxon>Arachnida</taxon>
        <taxon>Acari</taxon>
        <taxon>Acariformes</taxon>
        <taxon>Sarcoptiformes</taxon>
        <taxon>Oribatida</taxon>
        <taxon>Brachypylina</taxon>
        <taxon>Oppioidea</taxon>
        <taxon>Oppiidae</taxon>
        <taxon>Oppiella</taxon>
    </lineage>
</organism>
<evidence type="ECO:0000313" key="1">
    <source>
        <dbReference type="EMBL" id="CAD7660228.1"/>
    </source>
</evidence>
<evidence type="ECO:0000313" key="2">
    <source>
        <dbReference type="Proteomes" id="UP000728032"/>
    </source>
</evidence>
<dbReference type="EMBL" id="CAJPVJ010019622">
    <property type="protein sequence ID" value="CAG2177366.1"/>
    <property type="molecule type" value="Genomic_DNA"/>
</dbReference>
<protein>
    <submittedName>
        <fullName evidence="1">Uncharacterized protein</fullName>
    </submittedName>
</protein>